<dbReference type="Proteomes" id="UP000594014">
    <property type="component" value="Chromosome"/>
</dbReference>
<sequence>MMNMARAFILAFSLCLTGILLMGCSHDVSSERNYLLKGENDEWDVDYRITFTTTFPEENGKQYAKRSKSNLITVTFKKDLAELAEVKNMKISYKDSFGSGGYEEQNYDEPLEKTVFRLGGGKSSSKSELVGFLAKPENFYQAMTIYGSPAGDGADNAYATVTVESDDRIQQIQLQRVREIVHKIDFLEILKKQLSGIQVPSYYFSELNLVKPDLQLVKVNTRISAGWLTNSEEGSTEQAPEELFYEFMIKNAAKSQTGDFYRMGMVDLQMVPGDRLSSIMNQITGHPNNGVDGVSDAGFGIMTKGDFFNSEEECEIIFSYDLQPYETSSLNERIALSEEQKKELLDRALDAVLIIKYKGEPLAQFNLEDMEENDEEESTKD</sequence>
<dbReference type="EMBL" id="CP042469">
    <property type="protein sequence ID" value="QOX62409.1"/>
    <property type="molecule type" value="Genomic_DNA"/>
</dbReference>
<keyword evidence="2" id="KW-1185">Reference proteome</keyword>
<evidence type="ECO:0000313" key="1">
    <source>
        <dbReference type="EMBL" id="QOX62409.1"/>
    </source>
</evidence>
<organism evidence="1 2">
    <name type="scientific">Anoxybacterium hadale</name>
    <dbReference type="NCBI Taxonomy" id="3408580"/>
    <lineage>
        <taxon>Bacteria</taxon>
        <taxon>Bacillati</taxon>
        <taxon>Bacillota</taxon>
        <taxon>Clostridia</taxon>
        <taxon>Peptostreptococcales</taxon>
        <taxon>Anaerovoracaceae</taxon>
        <taxon>Anoxybacterium</taxon>
    </lineage>
</organism>
<gene>
    <name evidence="1" type="ORF">FRZ06_03065</name>
</gene>
<evidence type="ECO:0000313" key="2">
    <source>
        <dbReference type="Proteomes" id="UP000594014"/>
    </source>
</evidence>
<proteinExistence type="predicted"/>
<reference evidence="1" key="1">
    <citation type="submission" date="2019-08" db="EMBL/GenBank/DDBJ databases">
        <title>Genome sequence of Clostridiales bacterium MT110.</title>
        <authorList>
            <person name="Cao J."/>
        </authorList>
    </citation>
    <scope>NUCLEOTIDE SEQUENCE</scope>
    <source>
        <strain evidence="1">MT110</strain>
    </source>
</reference>
<accession>A0ACD1A7R5</accession>
<name>A0ACD1A7R5_9FIRM</name>
<protein>
    <submittedName>
        <fullName evidence="1">Uncharacterized protein</fullName>
    </submittedName>
</protein>